<keyword evidence="5 9" id="KW-0408">Iron</keyword>
<protein>
    <submittedName>
        <fullName evidence="11">NADH-ubiquinone oxidoreductase subunit</fullName>
    </submittedName>
</protein>
<evidence type="ECO:0000313" key="12">
    <source>
        <dbReference type="Proteomes" id="UP001163105"/>
    </source>
</evidence>
<dbReference type="PANTHER" id="PTHR10371:SF3">
    <property type="entry name" value="NADH DEHYDROGENASE [UBIQUINONE] FLAVOPROTEIN 2, MITOCHONDRIAL"/>
    <property type="match status" value="1"/>
</dbReference>
<evidence type="ECO:0000256" key="10">
    <source>
        <dbReference type="SAM" id="MobiDB-lite"/>
    </source>
</evidence>
<keyword evidence="3 9" id="KW-0479">Metal-binding</keyword>
<feature type="region of interest" description="Disordered" evidence="10">
    <location>
        <begin position="229"/>
        <end position="270"/>
    </location>
</feature>
<keyword evidence="2 9" id="KW-0001">2Fe-2S</keyword>
<dbReference type="GO" id="GO:0005743">
    <property type="term" value="C:mitochondrial inner membrane"/>
    <property type="evidence" value="ECO:0007669"/>
    <property type="project" value="UniProtKB-ARBA"/>
</dbReference>
<proteinExistence type="inferred from homology"/>
<feature type="compositionally biased region" description="Polar residues" evidence="10">
    <location>
        <begin position="248"/>
        <end position="257"/>
    </location>
</feature>
<comment type="cofactor">
    <cofactor evidence="8">
        <name>[2Fe-2S] cluster</name>
        <dbReference type="ChEBI" id="CHEBI:190135"/>
    </cofactor>
</comment>
<gene>
    <name evidence="11" type="primary">NDUFV2</name>
    <name evidence="11" type="ORF">O9K51_06080</name>
</gene>
<evidence type="ECO:0000256" key="2">
    <source>
        <dbReference type="ARBA" id="ARBA00022714"/>
    </source>
</evidence>
<organism evidence="11 12">
    <name type="scientific">Purpureocillium lavendulum</name>
    <dbReference type="NCBI Taxonomy" id="1247861"/>
    <lineage>
        <taxon>Eukaryota</taxon>
        <taxon>Fungi</taxon>
        <taxon>Dikarya</taxon>
        <taxon>Ascomycota</taxon>
        <taxon>Pezizomycotina</taxon>
        <taxon>Sordariomycetes</taxon>
        <taxon>Hypocreomycetidae</taxon>
        <taxon>Hypocreales</taxon>
        <taxon>Ophiocordycipitaceae</taxon>
        <taxon>Purpureocillium</taxon>
    </lineage>
</organism>
<evidence type="ECO:0000256" key="5">
    <source>
        <dbReference type="ARBA" id="ARBA00023004"/>
    </source>
</evidence>
<dbReference type="CDD" id="cd03064">
    <property type="entry name" value="TRX_Fd_NuoE"/>
    <property type="match status" value="1"/>
</dbReference>
<dbReference type="GO" id="GO:1902494">
    <property type="term" value="C:catalytic complex"/>
    <property type="evidence" value="ECO:0007669"/>
    <property type="project" value="UniProtKB-ARBA"/>
</dbReference>
<evidence type="ECO:0000256" key="1">
    <source>
        <dbReference type="ARBA" id="ARBA00010643"/>
    </source>
</evidence>
<keyword evidence="7" id="KW-0520">NAD</keyword>
<dbReference type="GO" id="GO:0016491">
    <property type="term" value="F:oxidoreductase activity"/>
    <property type="evidence" value="ECO:0007669"/>
    <property type="project" value="InterPro"/>
</dbReference>
<evidence type="ECO:0000313" key="11">
    <source>
        <dbReference type="EMBL" id="KAJ6440290.1"/>
    </source>
</evidence>
<dbReference type="FunFam" id="3.40.30.10:FF:000022">
    <property type="entry name" value="NADH dehydrogenase flavoprotein 2, mitochondrial"/>
    <property type="match status" value="1"/>
</dbReference>
<dbReference type="Proteomes" id="UP001163105">
    <property type="component" value="Unassembled WGS sequence"/>
</dbReference>
<keyword evidence="12" id="KW-1185">Reference proteome</keyword>
<dbReference type="GO" id="GO:0098796">
    <property type="term" value="C:membrane protein complex"/>
    <property type="evidence" value="ECO:0007669"/>
    <property type="project" value="UniProtKB-ARBA"/>
</dbReference>
<keyword evidence="6 9" id="KW-0411">Iron-sulfur</keyword>
<evidence type="ECO:0000256" key="7">
    <source>
        <dbReference type="ARBA" id="ARBA00023027"/>
    </source>
</evidence>
<dbReference type="Gene3D" id="3.40.30.10">
    <property type="entry name" value="Glutaredoxin"/>
    <property type="match status" value="1"/>
</dbReference>
<dbReference type="InterPro" id="IPR042128">
    <property type="entry name" value="NuoE_dom"/>
</dbReference>
<dbReference type="EMBL" id="JAQHRD010000005">
    <property type="protein sequence ID" value="KAJ6440290.1"/>
    <property type="molecule type" value="Genomic_DNA"/>
</dbReference>
<comment type="cofactor">
    <cofactor evidence="9">
        <name>[2Fe-2S] cluster</name>
        <dbReference type="ChEBI" id="CHEBI:190135"/>
    </cofactor>
    <text evidence="9">Binds 1 [2Fe-2S] cluster.</text>
</comment>
<feature type="binding site" evidence="9">
    <location>
        <position position="143"/>
    </location>
    <ligand>
        <name>[2Fe-2S] cluster</name>
        <dbReference type="ChEBI" id="CHEBI:190135"/>
    </ligand>
</feature>
<feature type="binding site" evidence="9">
    <location>
        <position position="148"/>
    </location>
    <ligand>
        <name>[2Fe-2S] cluster</name>
        <dbReference type="ChEBI" id="CHEBI:190135"/>
    </ligand>
</feature>
<feature type="binding site" evidence="9">
    <location>
        <position position="186"/>
    </location>
    <ligand>
        <name>[2Fe-2S] cluster</name>
        <dbReference type="ChEBI" id="CHEBI:190135"/>
    </ligand>
</feature>
<comment type="similarity">
    <text evidence="1">Belongs to the complex I 24 kDa subunit family.</text>
</comment>
<dbReference type="NCBIfam" id="TIGR01958">
    <property type="entry name" value="nuoE_fam"/>
    <property type="match status" value="1"/>
</dbReference>
<name>A0AB34FM98_9HYPO</name>
<sequence>MASKMTPFLLRASLRTASRAAGRCRVQQQVQSRAMSVTACRPSDTLQVHRNSANNNPDIPFKFNQQNEAIIAEILKRYPEQYKKAAVMPLLDLGQRQHGFTSISVMNEVARLLEMPPMRVYEVASFYTMYNREPVGKFFVQACTTTPCQLGGCGSDAIVKAITSHLGIKQGQTTPDGLFTFIEVECLGACVNAPMIQINDDYYEDLTPETTVALLTALKESASAVGASSSSSAKVPAAGPLTGRHTCENSNGQTNLLQEPWGVEKTRSDL</sequence>
<dbReference type="InterPro" id="IPR036249">
    <property type="entry name" value="Thioredoxin-like_sf"/>
</dbReference>
<dbReference type="PANTHER" id="PTHR10371">
    <property type="entry name" value="NADH DEHYDROGENASE UBIQUINONE FLAVOPROTEIN 2, MITOCHONDRIAL"/>
    <property type="match status" value="1"/>
</dbReference>
<accession>A0AB34FM98</accession>
<dbReference type="FunFam" id="1.10.10.1590:FF:000001">
    <property type="entry name" value="NADH-quinone oxidoreductase subunit E"/>
    <property type="match status" value="1"/>
</dbReference>
<comment type="caution">
    <text evidence="11">The sequence shown here is derived from an EMBL/GenBank/DDBJ whole genome shotgun (WGS) entry which is preliminary data.</text>
</comment>
<feature type="compositionally biased region" description="Low complexity" evidence="10">
    <location>
        <begin position="229"/>
        <end position="240"/>
    </location>
</feature>
<dbReference type="Pfam" id="PF01257">
    <property type="entry name" value="2Fe-2S_thioredx"/>
    <property type="match status" value="1"/>
</dbReference>
<evidence type="ECO:0000256" key="6">
    <source>
        <dbReference type="ARBA" id="ARBA00023014"/>
    </source>
</evidence>
<dbReference type="GO" id="GO:0006120">
    <property type="term" value="P:mitochondrial electron transport, NADH to ubiquinone"/>
    <property type="evidence" value="ECO:0007669"/>
    <property type="project" value="UniProtKB-ARBA"/>
</dbReference>
<dbReference type="AlphaFoldDB" id="A0AB34FM98"/>
<reference evidence="11" key="1">
    <citation type="submission" date="2023-01" db="EMBL/GenBank/DDBJ databases">
        <title>The growth and conidiation of Purpureocillium lavendulum are regulated by nitrogen source and histone H3K14 acetylation.</title>
        <authorList>
            <person name="Tang P."/>
            <person name="Han J."/>
            <person name="Zhang C."/>
            <person name="Tang P."/>
            <person name="Qi F."/>
            <person name="Zhang K."/>
            <person name="Liang L."/>
        </authorList>
    </citation>
    <scope>NUCLEOTIDE SEQUENCE</scope>
    <source>
        <strain evidence="11">YMF1.00683</strain>
    </source>
</reference>
<dbReference type="InterPro" id="IPR041921">
    <property type="entry name" value="NuoE_N"/>
</dbReference>
<dbReference type="GO" id="GO:0008137">
    <property type="term" value="F:NADH dehydrogenase (ubiquinone) activity"/>
    <property type="evidence" value="ECO:0007669"/>
    <property type="project" value="UniProtKB-ARBA"/>
</dbReference>
<dbReference type="PIRSF" id="PIRSF000216">
    <property type="entry name" value="NADH_DH_24kDa"/>
    <property type="match status" value="1"/>
</dbReference>
<evidence type="ECO:0000256" key="9">
    <source>
        <dbReference type="PIRSR" id="PIRSR000216-1"/>
    </source>
</evidence>
<dbReference type="PROSITE" id="PS01099">
    <property type="entry name" value="COMPLEX1_24K"/>
    <property type="match status" value="1"/>
</dbReference>
<evidence type="ECO:0000256" key="8">
    <source>
        <dbReference type="ARBA" id="ARBA00034078"/>
    </source>
</evidence>
<evidence type="ECO:0000256" key="3">
    <source>
        <dbReference type="ARBA" id="ARBA00022723"/>
    </source>
</evidence>
<dbReference type="GO" id="GO:0051537">
    <property type="term" value="F:2 iron, 2 sulfur cluster binding"/>
    <property type="evidence" value="ECO:0007669"/>
    <property type="project" value="UniProtKB-KW"/>
</dbReference>
<dbReference type="GO" id="GO:0046872">
    <property type="term" value="F:metal ion binding"/>
    <property type="evidence" value="ECO:0007669"/>
    <property type="project" value="UniProtKB-KW"/>
</dbReference>
<keyword evidence="4" id="KW-1278">Translocase</keyword>
<dbReference type="SUPFAM" id="SSF52833">
    <property type="entry name" value="Thioredoxin-like"/>
    <property type="match status" value="1"/>
</dbReference>
<feature type="binding site" evidence="9">
    <location>
        <position position="190"/>
    </location>
    <ligand>
        <name>[2Fe-2S] cluster</name>
        <dbReference type="ChEBI" id="CHEBI:190135"/>
    </ligand>
</feature>
<evidence type="ECO:0000256" key="4">
    <source>
        <dbReference type="ARBA" id="ARBA00022967"/>
    </source>
</evidence>
<dbReference type="Gene3D" id="1.10.10.1590">
    <property type="entry name" value="NADH-quinone oxidoreductase subunit E"/>
    <property type="match status" value="1"/>
</dbReference>
<dbReference type="InterPro" id="IPR002023">
    <property type="entry name" value="NuoE-like"/>
</dbReference>